<protein>
    <submittedName>
        <fullName evidence="4">Mannosyltransferase</fullName>
    </submittedName>
</protein>
<dbReference type="EMBL" id="JSUH01000012">
    <property type="protein sequence ID" value="KHD96791.1"/>
    <property type="molecule type" value="Genomic_DNA"/>
</dbReference>
<accession>A0A0A6VQ97</accession>
<dbReference type="OrthoDB" id="9801609at2"/>
<evidence type="ECO:0000313" key="5">
    <source>
        <dbReference type="Proteomes" id="UP000030466"/>
    </source>
</evidence>
<dbReference type="Pfam" id="PF13439">
    <property type="entry name" value="Glyco_transf_4"/>
    <property type="match status" value="1"/>
</dbReference>
<dbReference type="AlphaFoldDB" id="A0A0A6VQ97"/>
<dbReference type="GO" id="GO:0016757">
    <property type="term" value="F:glycosyltransferase activity"/>
    <property type="evidence" value="ECO:0007669"/>
    <property type="project" value="UniProtKB-KW"/>
</dbReference>
<feature type="domain" description="Glycosyltransferase subfamily 4-like N-terminal" evidence="3">
    <location>
        <begin position="72"/>
        <end position="174"/>
    </location>
</feature>
<dbReference type="PANTHER" id="PTHR46401">
    <property type="entry name" value="GLYCOSYLTRANSFERASE WBBK-RELATED"/>
    <property type="match status" value="1"/>
</dbReference>
<dbReference type="Proteomes" id="UP000030466">
    <property type="component" value="Unassembled WGS sequence"/>
</dbReference>
<dbReference type="Pfam" id="PF13692">
    <property type="entry name" value="Glyco_trans_1_4"/>
    <property type="match status" value="1"/>
</dbReference>
<dbReference type="Gene3D" id="3.40.50.2000">
    <property type="entry name" value="Glycogen Phosphorylase B"/>
    <property type="match status" value="2"/>
</dbReference>
<reference evidence="4 5" key="1">
    <citation type="journal article" date="2003" name="Int. J. Syst. Evol. Microbiol.">
        <title>Kocuria polaris sp. nov., an orange-pigmented psychrophilic bacterium isolated from an Antarctic cyanobacterial mat sample.</title>
        <authorList>
            <person name="Reddy G.S."/>
            <person name="Prakash J.S."/>
            <person name="Prabahar V."/>
            <person name="Matsumoto G.I."/>
            <person name="Stackebrandt E."/>
            <person name="Shivaji S."/>
        </authorList>
    </citation>
    <scope>NUCLEOTIDE SEQUENCE [LARGE SCALE GENOMIC DNA]</scope>
    <source>
        <strain evidence="4 5">CMS 76or</strain>
    </source>
</reference>
<keyword evidence="2 4" id="KW-0808">Transferase</keyword>
<sequence>MRLLLDARYTRLDRHDGISRYGASLAEAVAGLAGAIPGLDVALLVSDPRQLALLPGLPHVTGPSPVSAAEAATALVLNRYAPDVVFSPMQTMGSAGRRHGLILTLHDLIYYDHPQPPGDLPAAVRAGWRLYHRAWWPQRVLLDRADAVVTVSDTTRELIAAHRLTRRPVHVVPNAPQPGSGLPTGQALARLPRRGRKLLYMGSFLPYKNVETLLRAAGRLPDHELHLLSRISPARRAQLEALVPDGARVVFHDGVDETEYAALLAEAAALVHASRAEGYGLPLVEALAAGTPVVCSDLPIFREVAGGAAGYAAPDDDAGFAAAVRALEDPDRARARVLAGLERARAYSWDDSARELLAVARGVHESRSRHRSP</sequence>
<dbReference type="CDD" id="cd03809">
    <property type="entry name" value="GT4_MtfB-like"/>
    <property type="match status" value="1"/>
</dbReference>
<evidence type="ECO:0000313" key="4">
    <source>
        <dbReference type="EMBL" id="KHD96791.1"/>
    </source>
</evidence>
<dbReference type="PANTHER" id="PTHR46401:SF2">
    <property type="entry name" value="GLYCOSYLTRANSFERASE WBBK-RELATED"/>
    <property type="match status" value="1"/>
</dbReference>
<evidence type="ECO:0000256" key="2">
    <source>
        <dbReference type="ARBA" id="ARBA00022679"/>
    </source>
</evidence>
<proteinExistence type="predicted"/>
<keyword evidence="1 4" id="KW-0328">Glycosyltransferase</keyword>
<name>A0A0A6VQ97_KOCRO</name>
<evidence type="ECO:0000256" key="1">
    <source>
        <dbReference type="ARBA" id="ARBA00022676"/>
    </source>
</evidence>
<dbReference type="InterPro" id="IPR028098">
    <property type="entry name" value="Glyco_trans_4-like_N"/>
</dbReference>
<evidence type="ECO:0000259" key="3">
    <source>
        <dbReference type="Pfam" id="PF13439"/>
    </source>
</evidence>
<keyword evidence="5" id="KW-1185">Reference proteome</keyword>
<comment type="caution">
    <text evidence="4">The sequence shown here is derived from an EMBL/GenBank/DDBJ whole genome shotgun (WGS) entry which is preliminary data.</text>
</comment>
<dbReference type="SUPFAM" id="SSF53756">
    <property type="entry name" value="UDP-Glycosyltransferase/glycogen phosphorylase"/>
    <property type="match status" value="1"/>
</dbReference>
<organism evidence="4 5">
    <name type="scientific">Kocuria rosea subsp. polaris</name>
    <dbReference type="NCBI Taxonomy" id="136273"/>
    <lineage>
        <taxon>Bacteria</taxon>
        <taxon>Bacillati</taxon>
        <taxon>Actinomycetota</taxon>
        <taxon>Actinomycetes</taxon>
        <taxon>Micrococcales</taxon>
        <taxon>Micrococcaceae</taxon>
        <taxon>Kocuria</taxon>
    </lineage>
</organism>
<gene>
    <name evidence="4" type="ORF">GY22_13105</name>
</gene>
<dbReference type="RefSeq" id="WP_035928479.1">
    <property type="nucleotide sequence ID" value="NZ_JSUH01000012.1"/>
</dbReference>